<dbReference type="InterPro" id="IPR043128">
    <property type="entry name" value="Rev_trsase/Diguanyl_cyclase"/>
</dbReference>
<dbReference type="InterPro" id="IPR000160">
    <property type="entry name" value="GGDEF_dom"/>
</dbReference>
<protein>
    <submittedName>
        <fullName evidence="3">GGDEF domain-containing protein</fullName>
    </submittedName>
</protein>
<evidence type="ECO:0000313" key="4">
    <source>
        <dbReference type="Proteomes" id="UP000298213"/>
    </source>
</evidence>
<dbReference type="Gene3D" id="3.20.20.450">
    <property type="entry name" value="EAL domain"/>
    <property type="match status" value="1"/>
</dbReference>
<dbReference type="SUPFAM" id="SSF55073">
    <property type="entry name" value="Nucleotide cyclase"/>
    <property type="match status" value="1"/>
</dbReference>
<feature type="domain" description="EAL" evidence="1">
    <location>
        <begin position="429"/>
        <end position="680"/>
    </location>
</feature>
<comment type="caution">
    <text evidence="3">The sequence shown here is derived from an EMBL/GenBank/DDBJ whole genome shotgun (WGS) entry which is preliminary data.</text>
</comment>
<proteinExistence type="predicted"/>
<evidence type="ECO:0000313" key="3">
    <source>
        <dbReference type="EMBL" id="TFI60247.1"/>
    </source>
</evidence>
<dbReference type="InterPro" id="IPR035919">
    <property type="entry name" value="EAL_sf"/>
</dbReference>
<evidence type="ECO:0000259" key="1">
    <source>
        <dbReference type="PROSITE" id="PS50883"/>
    </source>
</evidence>
<dbReference type="SMART" id="SM00052">
    <property type="entry name" value="EAL"/>
    <property type="match status" value="1"/>
</dbReference>
<dbReference type="GO" id="GO:0071111">
    <property type="term" value="F:cyclic-guanylate-specific phosphodiesterase activity"/>
    <property type="evidence" value="ECO:0007669"/>
    <property type="project" value="InterPro"/>
</dbReference>
<dbReference type="InterPro" id="IPR001633">
    <property type="entry name" value="EAL_dom"/>
</dbReference>
<dbReference type="Pfam" id="PF00563">
    <property type="entry name" value="EAL"/>
    <property type="match status" value="1"/>
</dbReference>
<dbReference type="SMART" id="SM00267">
    <property type="entry name" value="GGDEF"/>
    <property type="match status" value="1"/>
</dbReference>
<feature type="domain" description="GGDEF" evidence="2">
    <location>
        <begin position="285"/>
        <end position="420"/>
    </location>
</feature>
<reference evidence="3 4" key="1">
    <citation type="submission" date="2019-03" db="EMBL/GenBank/DDBJ databases">
        <title>Genome sequence of Sphingomonas sp. 17J27-24.</title>
        <authorList>
            <person name="Kim M."/>
            <person name="Maeng S."/>
            <person name="Sathiyaraj S."/>
        </authorList>
    </citation>
    <scope>NUCLEOTIDE SEQUENCE [LARGE SCALE GENOMIC DNA]</scope>
    <source>
        <strain evidence="3 4">17J27-24</strain>
    </source>
</reference>
<dbReference type="EMBL" id="SPDV01000001">
    <property type="protein sequence ID" value="TFI60247.1"/>
    <property type="molecule type" value="Genomic_DNA"/>
</dbReference>
<dbReference type="CDD" id="cd01948">
    <property type="entry name" value="EAL"/>
    <property type="match status" value="1"/>
</dbReference>
<dbReference type="NCBIfam" id="TIGR00254">
    <property type="entry name" value="GGDEF"/>
    <property type="match status" value="1"/>
</dbReference>
<dbReference type="OrthoDB" id="9814202at2"/>
<sequence length="680" mass="72111">MRAAGGSAPLYILSFRHRDELTATAERAGWQPIAARRADNAESRFISSGSAVCVVDARGALAEGQDAVRSLADPVEANAAALLVLLSRTDEDALEDLFARGATHFLVSPFSEQQFLQAVQFAQRHAERVGGGRRGRRRDAVSADGASWRWQPGSSTVELSPALARRAGLGEEQGQRISLMELFRKLDADGRRAARGAVDRLLATGQSTAFAHSDLAAESAGGGTRLAHHMRVDDAGVVGRTEAILAPEGAAAASGRDPLTGLRSAREARSWIERQLASGAEGPQPSLILLLLSVSRFDAINAAFGRAIGDDVLQAAARRIERSVDPDGRTRLVARIAGAEFAVLLGAPAGLAEGRFLAGQLVEATARPFMSGDHVVTLGSRIGVVAAEPGDDAASLLRRGSAALAEAKAAEAAPIRVLDSDAANDSARGDRLEIDLRRALDQDEIEILFQPQIAIATGRVVGAEALARWRHPQFGELGAVTLFSVAERSDYLVQLSDHVQRKAIASAAAWPDALSALRLAVNITAADIVRPNFADQFVRLVTETGFPAERLTVEVTEGGLIEDLGAAGNLLAGLRQHGFRVAIDDFGTGYSSLAYLKALPLDYLKIDKKLVEDISGSPRDRIVVRSVIDMARSLGLGVVAEGVETEEQLALLAREGCNLYQGFLCSPPVDVESLAMLARP</sequence>
<keyword evidence="4" id="KW-1185">Reference proteome</keyword>
<dbReference type="Pfam" id="PF00990">
    <property type="entry name" value="GGDEF"/>
    <property type="match status" value="1"/>
</dbReference>
<dbReference type="SUPFAM" id="SSF141868">
    <property type="entry name" value="EAL domain-like"/>
    <property type="match status" value="1"/>
</dbReference>
<dbReference type="InterPro" id="IPR011006">
    <property type="entry name" value="CheY-like_superfamily"/>
</dbReference>
<name>A0A4Y8ZXI0_9SPHN</name>
<dbReference type="RefSeq" id="WP_135082657.1">
    <property type="nucleotide sequence ID" value="NZ_SPDV01000001.1"/>
</dbReference>
<dbReference type="PANTHER" id="PTHR33121:SF79">
    <property type="entry name" value="CYCLIC DI-GMP PHOSPHODIESTERASE PDED-RELATED"/>
    <property type="match status" value="1"/>
</dbReference>
<dbReference type="PANTHER" id="PTHR33121">
    <property type="entry name" value="CYCLIC DI-GMP PHOSPHODIESTERASE PDEF"/>
    <property type="match status" value="1"/>
</dbReference>
<gene>
    <name evidence="3" type="ORF">E2493_00605</name>
</gene>
<dbReference type="PROSITE" id="PS50887">
    <property type="entry name" value="GGDEF"/>
    <property type="match status" value="1"/>
</dbReference>
<dbReference type="SUPFAM" id="SSF52172">
    <property type="entry name" value="CheY-like"/>
    <property type="match status" value="1"/>
</dbReference>
<dbReference type="InterPro" id="IPR050706">
    <property type="entry name" value="Cyclic-di-GMP_PDE-like"/>
</dbReference>
<dbReference type="PROSITE" id="PS50883">
    <property type="entry name" value="EAL"/>
    <property type="match status" value="1"/>
</dbReference>
<dbReference type="Gene3D" id="3.30.70.270">
    <property type="match status" value="1"/>
</dbReference>
<dbReference type="InterPro" id="IPR029787">
    <property type="entry name" value="Nucleotide_cyclase"/>
</dbReference>
<organism evidence="3 4">
    <name type="scientific">Sphingomonas parva</name>
    <dbReference type="NCBI Taxonomy" id="2555898"/>
    <lineage>
        <taxon>Bacteria</taxon>
        <taxon>Pseudomonadati</taxon>
        <taxon>Pseudomonadota</taxon>
        <taxon>Alphaproteobacteria</taxon>
        <taxon>Sphingomonadales</taxon>
        <taxon>Sphingomonadaceae</taxon>
        <taxon>Sphingomonas</taxon>
    </lineage>
</organism>
<dbReference type="Proteomes" id="UP000298213">
    <property type="component" value="Unassembled WGS sequence"/>
</dbReference>
<accession>A0A4Y8ZXI0</accession>
<dbReference type="AlphaFoldDB" id="A0A4Y8ZXI0"/>
<dbReference type="Gene3D" id="3.40.50.2300">
    <property type="match status" value="1"/>
</dbReference>
<evidence type="ECO:0000259" key="2">
    <source>
        <dbReference type="PROSITE" id="PS50887"/>
    </source>
</evidence>